<evidence type="ECO:0000313" key="1">
    <source>
        <dbReference type="EMBL" id="AVO25038.1"/>
    </source>
</evidence>
<dbReference type="EMBL" id="MG962366">
    <property type="protein sequence ID" value="AVO25038.1"/>
    <property type="molecule type" value="Genomic_DNA"/>
</dbReference>
<dbReference type="KEGG" id="vg:64766359"/>
<organism evidence="1 2">
    <name type="scientific">Rhodococcus phage Finch</name>
    <dbReference type="NCBI Taxonomy" id="2094144"/>
    <lineage>
        <taxon>Viruses</taxon>
        <taxon>Duplodnaviria</taxon>
        <taxon>Heunggongvirae</taxon>
        <taxon>Uroviricota</taxon>
        <taxon>Caudoviricetes</taxon>
        <taxon>Finchvirus</taxon>
        <taxon>Finchvirus finch</taxon>
    </lineage>
</organism>
<reference evidence="2" key="1">
    <citation type="submission" date="2018-02" db="EMBL/GenBank/DDBJ databases">
        <authorList>
            <person name="Cohen D.B."/>
            <person name="Kent A.D."/>
        </authorList>
    </citation>
    <scope>NUCLEOTIDE SEQUENCE [LARGE SCALE GENOMIC DNA]</scope>
</reference>
<proteinExistence type="predicted"/>
<accession>A0A2P1JXH6</accession>
<dbReference type="Proteomes" id="UP000241290">
    <property type="component" value="Genome"/>
</dbReference>
<dbReference type="GeneID" id="64766359"/>
<keyword evidence="2" id="KW-1185">Reference proteome</keyword>
<protein>
    <submittedName>
        <fullName evidence="1">Uncharacterized protein</fullName>
    </submittedName>
</protein>
<dbReference type="RefSeq" id="YP_010059128.1">
    <property type="nucleotide sequence ID" value="NC_054724.1"/>
</dbReference>
<evidence type="ECO:0000313" key="2">
    <source>
        <dbReference type="Proteomes" id="UP000241290"/>
    </source>
</evidence>
<gene>
    <name evidence="1" type="primary">106</name>
    <name evidence="1" type="ORF">SEA_FINCH_106</name>
</gene>
<sequence length="86" mass="9599">MTEPYPGRNITRESSMTAPRLAVVGAQALLDFAQSSYEMLEELAELANEGELTDVQLNRLRAGFKKTWGDDLGVMINDKGRAVRKR</sequence>
<name>A0A2P1JXH6_9CAUD</name>